<dbReference type="Pfam" id="PF13410">
    <property type="entry name" value="GST_C_2"/>
    <property type="match status" value="1"/>
</dbReference>
<proteinExistence type="predicted"/>
<dbReference type="SUPFAM" id="SSF52833">
    <property type="entry name" value="Thioredoxin-like"/>
    <property type="match status" value="1"/>
</dbReference>
<name>A0A9J6PDG1_9PROT</name>
<dbReference type="Gene3D" id="3.40.30.10">
    <property type="entry name" value="Glutaredoxin"/>
    <property type="match status" value="1"/>
</dbReference>
<protein>
    <submittedName>
        <fullName evidence="2">Glutathione S-transferase family protein</fullName>
    </submittedName>
</protein>
<dbReference type="Proteomes" id="UP001055804">
    <property type="component" value="Unassembled WGS sequence"/>
</dbReference>
<reference evidence="2" key="1">
    <citation type="submission" date="2022-06" db="EMBL/GenBank/DDBJ databases">
        <title>Isolation and Genomics of Futiania mangrovii gen. nov., sp. nov., a Rare and Metabolically-versatile member in the Class Alphaproteobacteria.</title>
        <authorList>
            <person name="Liu L."/>
            <person name="Huang W.-C."/>
            <person name="Pan J."/>
            <person name="Li J."/>
            <person name="Huang Y."/>
            <person name="Du H."/>
            <person name="Liu Y."/>
            <person name="Li M."/>
        </authorList>
    </citation>
    <scope>NUCLEOTIDE SEQUENCE</scope>
    <source>
        <strain evidence="2">FT118</strain>
    </source>
</reference>
<dbReference type="InterPro" id="IPR036249">
    <property type="entry name" value="Thioredoxin-like_sf"/>
</dbReference>
<keyword evidence="3" id="KW-1185">Reference proteome</keyword>
<dbReference type="Gene3D" id="1.20.1050.10">
    <property type="match status" value="1"/>
</dbReference>
<evidence type="ECO:0000313" key="2">
    <source>
        <dbReference type="EMBL" id="MCP1337429.1"/>
    </source>
</evidence>
<dbReference type="GO" id="GO:0006559">
    <property type="term" value="P:L-phenylalanine catabolic process"/>
    <property type="evidence" value="ECO:0007669"/>
    <property type="project" value="TreeGrafter"/>
</dbReference>
<evidence type="ECO:0000313" key="3">
    <source>
        <dbReference type="Proteomes" id="UP001055804"/>
    </source>
</evidence>
<dbReference type="PANTHER" id="PTHR42673">
    <property type="entry name" value="MALEYLACETOACETATE ISOMERASE"/>
    <property type="match status" value="1"/>
</dbReference>
<dbReference type="PANTHER" id="PTHR42673:SF4">
    <property type="entry name" value="MALEYLACETOACETATE ISOMERASE"/>
    <property type="match status" value="1"/>
</dbReference>
<dbReference type="GO" id="GO:0004364">
    <property type="term" value="F:glutathione transferase activity"/>
    <property type="evidence" value="ECO:0007669"/>
    <property type="project" value="TreeGrafter"/>
</dbReference>
<accession>A0A9J6PDG1</accession>
<dbReference type="RefSeq" id="WP_269333394.1">
    <property type="nucleotide sequence ID" value="NZ_JAMZFT010000003.1"/>
</dbReference>
<dbReference type="InterPro" id="IPR036282">
    <property type="entry name" value="Glutathione-S-Trfase_C_sf"/>
</dbReference>
<dbReference type="EMBL" id="JAMZFT010000003">
    <property type="protein sequence ID" value="MCP1337429.1"/>
    <property type="molecule type" value="Genomic_DNA"/>
</dbReference>
<dbReference type="AlphaFoldDB" id="A0A9J6PDG1"/>
<organism evidence="2 3">
    <name type="scientific">Futiania mangrovi</name>
    <dbReference type="NCBI Taxonomy" id="2959716"/>
    <lineage>
        <taxon>Bacteria</taxon>
        <taxon>Pseudomonadati</taxon>
        <taxon>Pseudomonadota</taxon>
        <taxon>Alphaproteobacteria</taxon>
        <taxon>Futianiales</taxon>
        <taxon>Futianiaceae</taxon>
        <taxon>Futiania</taxon>
    </lineage>
</organism>
<gene>
    <name evidence="2" type="ORF">NJQ99_13485</name>
</gene>
<feature type="domain" description="GST N-terminal" evidence="1">
    <location>
        <begin position="3"/>
        <end position="84"/>
    </location>
</feature>
<dbReference type="GO" id="GO:0016034">
    <property type="term" value="F:maleylacetoacetate isomerase activity"/>
    <property type="evidence" value="ECO:0007669"/>
    <property type="project" value="TreeGrafter"/>
</dbReference>
<dbReference type="Pfam" id="PF13417">
    <property type="entry name" value="GST_N_3"/>
    <property type="match status" value="1"/>
</dbReference>
<comment type="caution">
    <text evidence="2">The sequence shown here is derived from an EMBL/GenBank/DDBJ whole genome shotgun (WGS) entry which is preliminary data.</text>
</comment>
<dbReference type="SUPFAM" id="SSF47616">
    <property type="entry name" value="GST C-terminal domain-like"/>
    <property type="match status" value="1"/>
</dbReference>
<dbReference type="InterPro" id="IPR004045">
    <property type="entry name" value="Glutathione_S-Trfase_N"/>
</dbReference>
<dbReference type="PROSITE" id="PS50404">
    <property type="entry name" value="GST_NTER"/>
    <property type="match status" value="1"/>
</dbReference>
<dbReference type="CDD" id="cd03205">
    <property type="entry name" value="GST_C_6"/>
    <property type="match status" value="1"/>
</dbReference>
<evidence type="ECO:0000259" key="1">
    <source>
        <dbReference type="PROSITE" id="PS50404"/>
    </source>
</evidence>
<sequence length="208" mass="22899">MTKTMILRSALPSPFGRKVKIAAKVLGLWDEIDLKLADTTDPADDLRKQNPLGKIPTLIPDGHAPIYDSAVIMAYLDARAGGAKIIPADASKWDVLTLEALADGMMDAAILQVYEKRFRPEEIRHAPWVGYQADKVTRGLDYLSENLGRVGEVEGLPNVGQITTACTLGYLDFRFEGAWRTVYPTLVSWLDRFDKAVPAFAETAPPKA</sequence>
<dbReference type="GO" id="GO:0006749">
    <property type="term" value="P:glutathione metabolic process"/>
    <property type="evidence" value="ECO:0007669"/>
    <property type="project" value="TreeGrafter"/>
</dbReference>